<evidence type="ECO:0008006" key="6">
    <source>
        <dbReference type="Google" id="ProtNLM"/>
    </source>
</evidence>
<dbReference type="PANTHER" id="PTHR13627">
    <property type="entry name" value="FUKUTIN RELATED PROTEIN"/>
    <property type="match status" value="1"/>
</dbReference>
<dbReference type="InterPro" id="IPR052613">
    <property type="entry name" value="LicD_transferase"/>
</dbReference>
<evidence type="ECO:0000259" key="2">
    <source>
        <dbReference type="Pfam" id="PF04991"/>
    </source>
</evidence>
<keyword evidence="1" id="KW-0472">Membrane</keyword>
<evidence type="ECO:0000256" key="1">
    <source>
        <dbReference type="SAM" id="Phobius"/>
    </source>
</evidence>
<evidence type="ECO:0000259" key="3">
    <source>
        <dbReference type="Pfam" id="PF22921"/>
    </source>
</evidence>
<dbReference type="EMBL" id="CALNXJ010000026">
    <property type="protein sequence ID" value="CAH3131524.1"/>
    <property type="molecule type" value="Genomic_DNA"/>
</dbReference>
<feature type="domain" description="FKRP stem" evidence="3">
    <location>
        <begin position="79"/>
        <end position="325"/>
    </location>
</feature>
<comment type="caution">
    <text evidence="4">The sequence shown here is derived from an EMBL/GenBank/DDBJ whole genome shotgun (WGS) entry which is preliminary data.</text>
</comment>
<reference evidence="4 5" key="1">
    <citation type="submission" date="2022-05" db="EMBL/GenBank/DDBJ databases">
        <authorList>
            <consortium name="Genoscope - CEA"/>
            <person name="William W."/>
        </authorList>
    </citation>
    <scope>NUCLEOTIDE SEQUENCE [LARGE SCALE GENOMIC DNA]</scope>
</reference>
<keyword evidence="1" id="KW-0812">Transmembrane</keyword>
<dbReference type="Proteomes" id="UP001159428">
    <property type="component" value="Unassembled WGS sequence"/>
</dbReference>
<feature type="domain" description="LicD/FKTN/FKRP nucleotidyltransferase" evidence="2">
    <location>
        <begin position="380"/>
        <end position="472"/>
    </location>
</feature>
<dbReference type="AlphaFoldDB" id="A0AAU9WZT7"/>
<dbReference type="Pfam" id="PF04991">
    <property type="entry name" value="LicD"/>
    <property type="match status" value="1"/>
</dbReference>
<accession>A0AAU9WZT7</accession>
<organism evidence="4 5">
    <name type="scientific">Pocillopora meandrina</name>
    <dbReference type="NCBI Taxonomy" id="46732"/>
    <lineage>
        <taxon>Eukaryota</taxon>
        <taxon>Metazoa</taxon>
        <taxon>Cnidaria</taxon>
        <taxon>Anthozoa</taxon>
        <taxon>Hexacorallia</taxon>
        <taxon>Scleractinia</taxon>
        <taxon>Astrocoeniina</taxon>
        <taxon>Pocilloporidae</taxon>
        <taxon>Pocillopora</taxon>
    </lineage>
</organism>
<evidence type="ECO:0000313" key="5">
    <source>
        <dbReference type="Proteomes" id="UP001159428"/>
    </source>
</evidence>
<proteinExistence type="predicted"/>
<evidence type="ECO:0000313" key="4">
    <source>
        <dbReference type="EMBL" id="CAH3131524.1"/>
    </source>
</evidence>
<dbReference type="InterPro" id="IPR055105">
    <property type="entry name" value="FKRP_N"/>
</dbReference>
<gene>
    <name evidence="4" type="ORF">PMEA_00014513</name>
</gene>
<protein>
    <recommendedName>
        <fullName evidence="6">Fukutin-related protein</fullName>
    </recommendedName>
</protein>
<dbReference type="GO" id="GO:0005794">
    <property type="term" value="C:Golgi apparatus"/>
    <property type="evidence" value="ECO:0007669"/>
    <property type="project" value="TreeGrafter"/>
</dbReference>
<dbReference type="Pfam" id="PF22921">
    <property type="entry name" value="FKRP_N"/>
    <property type="match status" value="1"/>
</dbReference>
<dbReference type="PANTHER" id="PTHR13627:SF31">
    <property type="entry name" value="RIBITOL 5-PHOSPHATE TRANSFERASE FKRP"/>
    <property type="match status" value="1"/>
</dbReference>
<feature type="transmembrane region" description="Helical" evidence="1">
    <location>
        <begin position="33"/>
        <end position="50"/>
    </location>
</feature>
<sequence>MRSIDSNSQGQKLTTIRTRAIERSMPRINKCQVLLVCAIACNCVILFYISHVQNTNGEWLEQSKLKAIKEKISFLGNKATQFENEVTIVFLEFENFENDISRTIRSILEYFPNVHIVLISLKRSYPPLDIPNGKIQLVVQDLSPDQKQSAGRPENYITTPYVMFMPDSVRFSSSSLPVMMLEELKALAGVKPQYKIVTVPVKSKETIQCNKLSFDLKRWTLEYSVSEDEAQSYYRTCDSVGPSQVVLVKAAFLHSLSAPYLRPFPESLFIQASLHHIKTKLLHKVSFSQGSMLFSNAHTKWKYENNVKTRRNDMYRKLGVKKVVLPSGEVEWYGCGKNTGRCFGTVFDDMPEYLYMSRWTPPCCLENLRQTARYLFNILKEAGVSYWLEGGSLLGAARYGDIIPWDYDIDIGIYQHEINKCSYLVEAEKLSNSGKPYVDSEGYTWEKATEGEFFRIQFSQYNHLHVDIFPFYEKDGTMTKKTWFETHRQDREFPAHYLKPLGTIDFIGMKASAPNNVREFLEFKFGKGVIENPQYPNPSKLKKKSKVKS</sequence>
<dbReference type="GO" id="GO:0035269">
    <property type="term" value="P:protein O-linked glycosylation via mannose"/>
    <property type="evidence" value="ECO:0007669"/>
    <property type="project" value="TreeGrafter"/>
</dbReference>
<keyword evidence="1" id="KW-1133">Transmembrane helix</keyword>
<name>A0AAU9WZT7_9CNID</name>
<dbReference type="InterPro" id="IPR007074">
    <property type="entry name" value="LicD/FKTN/FKRP_NTP_transf"/>
</dbReference>
<keyword evidence="5" id="KW-1185">Reference proteome</keyword>